<feature type="domain" description="Heparan-alpha-glucosaminide N-acetyltransferase catalytic" evidence="3">
    <location>
        <begin position="39"/>
        <end position="236"/>
    </location>
</feature>
<evidence type="ECO:0000256" key="2">
    <source>
        <dbReference type="SAM" id="Phobius"/>
    </source>
</evidence>
<feature type="region of interest" description="Disordered" evidence="1">
    <location>
        <begin position="415"/>
        <end position="435"/>
    </location>
</feature>
<dbReference type="Proteomes" id="UP000004367">
    <property type="component" value="Unassembled WGS sequence"/>
</dbReference>
<feature type="transmembrane region" description="Helical" evidence="2">
    <location>
        <begin position="204"/>
        <end position="227"/>
    </location>
</feature>
<feature type="transmembrane region" description="Helical" evidence="2">
    <location>
        <begin position="71"/>
        <end position="94"/>
    </location>
</feature>
<feature type="transmembrane region" description="Helical" evidence="2">
    <location>
        <begin position="106"/>
        <end position="130"/>
    </location>
</feature>
<feature type="transmembrane region" description="Helical" evidence="2">
    <location>
        <begin position="343"/>
        <end position="362"/>
    </location>
</feature>
<dbReference type="RefSeq" id="WP_009483513.1">
    <property type="nucleotide sequence ID" value="NZ_BAFE01000091.1"/>
</dbReference>
<reference evidence="4 5" key="1">
    <citation type="submission" date="2012-02" db="EMBL/GenBank/DDBJ databases">
        <title>Whole genome shotgun sequence of Mobilicoccus pelagius NBRC 104925.</title>
        <authorList>
            <person name="Yoshida Y."/>
            <person name="Hosoyama A."/>
            <person name="Tsuchikane K."/>
            <person name="Katsumata H."/>
            <person name="Yamazaki S."/>
            <person name="Fujita N."/>
        </authorList>
    </citation>
    <scope>NUCLEOTIDE SEQUENCE [LARGE SCALE GENOMIC DNA]</scope>
    <source>
        <strain evidence="4 5">NBRC 104925</strain>
    </source>
</reference>
<protein>
    <recommendedName>
        <fullName evidence="3">Heparan-alpha-glucosaminide N-acetyltransferase catalytic domain-containing protein</fullName>
    </recommendedName>
</protein>
<dbReference type="AlphaFoldDB" id="H5UVB2"/>
<organism evidence="4 5">
    <name type="scientific">Mobilicoccus pelagius NBRC 104925</name>
    <dbReference type="NCBI Taxonomy" id="1089455"/>
    <lineage>
        <taxon>Bacteria</taxon>
        <taxon>Bacillati</taxon>
        <taxon>Actinomycetota</taxon>
        <taxon>Actinomycetes</taxon>
        <taxon>Micrococcales</taxon>
        <taxon>Dermatophilaceae</taxon>
        <taxon>Mobilicoccus</taxon>
    </lineage>
</organism>
<evidence type="ECO:0000313" key="4">
    <source>
        <dbReference type="EMBL" id="GAB49670.1"/>
    </source>
</evidence>
<feature type="transmembrane region" description="Helical" evidence="2">
    <location>
        <begin position="374"/>
        <end position="393"/>
    </location>
</feature>
<dbReference type="InterPro" id="IPR012429">
    <property type="entry name" value="HGSNAT_cat"/>
</dbReference>
<sequence>MNTPDTVAGPPLEHLAHDCEETTEPPARPLATGRVPAGRFVGVDVARGVALVGMIAVHTMSAATDDGDVTLAWQLFSGKSAALFALLGGVGIAFMTGRTRPPRGGAWARAAVTPLVRGLLIAAIGLTLGYAVSDDAAYVILPYLGGMFLAATVLLPLRPKMLIGLGLGWAVVAPVLSHLLRLSRPAADLSNLTFTTLLGEPGRFAWTVLVAGTFPVLTWLAYIAVGLGVGRTALGSRRVVARLVLGGSALTAAVVAVTRLLVSSGVRERVAEDVSGHTDFETFTERLLWGGDGVLPADSPWWLAINAPHSGTPLDLLYTIGIALLTLGLCLALAVAVGPLLRVLAAPGSMTLTLYSAHVLLIEPLDGLPDGLAFLTHVVVLFTFALVWSSFFAKGPLEWVVARITHVIAPAPRGSVPARAARGSGATALSASEQP</sequence>
<evidence type="ECO:0000313" key="5">
    <source>
        <dbReference type="Proteomes" id="UP000004367"/>
    </source>
</evidence>
<keyword evidence="2" id="KW-1133">Transmembrane helix</keyword>
<feature type="transmembrane region" description="Helical" evidence="2">
    <location>
        <begin position="239"/>
        <end position="262"/>
    </location>
</feature>
<dbReference type="OrthoDB" id="4966979at2"/>
<evidence type="ECO:0000256" key="1">
    <source>
        <dbReference type="SAM" id="MobiDB-lite"/>
    </source>
</evidence>
<feature type="transmembrane region" description="Helical" evidence="2">
    <location>
        <begin position="316"/>
        <end position="336"/>
    </location>
</feature>
<accession>H5UVB2</accession>
<gene>
    <name evidence="4" type="ORF">MOPEL_132_00370</name>
</gene>
<dbReference type="STRING" id="1089455.MOPEL_132_00370"/>
<comment type="caution">
    <text evidence="4">The sequence shown here is derived from an EMBL/GenBank/DDBJ whole genome shotgun (WGS) entry which is preliminary data.</text>
</comment>
<dbReference type="EMBL" id="BAFE01000091">
    <property type="protein sequence ID" value="GAB49670.1"/>
    <property type="molecule type" value="Genomic_DNA"/>
</dbReference>
<feature type="transmembrane region" description="Helical" evidence="2">
    <location>
        <begin position="162"/>
        <end position="184"/>
    </location>
</feature>
<keyword evidence="2" id="KW-0472">Membrane</keyword>
<dbReference type="eggNOG" id="COG3503">
    <property type="taxonomic scope" value="Bacteria"/>
</dbReference>
<keyword evidence="5" id="KW-1185">Reference proteome</keyword>
<evidence type="ECO:0000259" key="3">
    <source>
        <dbReference type="Pfam" id="PF07786"/>
    </source>
</evidence>
<proteinExistence type="predicted"/>
<name>H5UVB2_9MICO</name>
<feature type="transmembrane region" description="Helical" evidence="2">
    <location>
        <begin position="136"/>
        <end position="155"/>
    </location>
</feature>
<dbReference type="Pfam" id="PF07786">
    <property type="entry name" value="HGSNAT_cat"/>
    <property type="match status" value="1"/>
</dbReference>
<keyword evidence="2" id="KW-0812">Transmembrane</keyword>